<keyword evidence="8 11" id="KW-1133">Transmembrane helix</keyword>
<sequence length="620" mass="66907">MIDLFRVLQAAIGIGLVIFVHEAGHFLAARWCGVRVHVFSLGMGPKLFGIKRGHTTYQLAVIPVGGFVSMAGELPDGSGRAPESWELPAKSVGQRFLVYSGGVLMNMGLALVLFPILFWSGVPFSKPAIGTPDPGGPAWRAGLTNGTEIVAVNGHSVLDGLHVATEIALGDRDRVELLVRDPGSTSTRKVVVEPEHDERMGFNSIGLGRPALDPEHRIDVAEDTPAWRAGLRPGDRLQNVDGLPAAMQLEDQLRVAMQDRSPLELTVLRKSDGSPLTVSIQPDLKEGPGRPRLGILPALCVVAALRPGPATDELGLRVDDALIAIGDRRILQRGDLPLAWLAAEPDEPLVIARDGGRLAIDRPQLDDATLFAMVDDIALALDYETLRLSVAAGEGAEQAGLRGGDRLLAIDGRAEPTWVEVFEIVRTAAEEERNVELRVERTSFATEPAPQILTIVAAPIPQADPVDDGRYNEFGFGANVWEYTYRADGPLDAVRVGLATSWQYVKQTWLTLRGMMVAEISTKNIGGPVAIGQISYAFAESGWAKLMYFLCLLSVNLAIINVLPIPVFDGGHLLFLLIEKVKGSPVSERVVGYSQLVGVVFVVGLFVYVTYNDIARAFGL</sequence>
<evidence type="ECO:0000313" key="13">
    <source>
        <dbReference type="EMBL" id="QDU67559.1"/>
    </source>
</evidence>
<dbReference type="CDD" id="cd06163">
    <property type="entry name" value="S2P-M50_PDZ_RseP-like"/>
    <property type="match status" value="1"/>
</dbReference>
<dbReference type="SMART" id="SM00228">
    <property type="entry name" value="PDZ"/>
    <property type="match status" value="4"/>
</dbReference>
<evidence type="ECO:0000256" key="2">
    <source>
        <dbReference type="ARBA" id="ARBA00004141"/>
    </source>
</evidence>
<dbReference type="InterPro" id="IPR036034">
    <property type="entry name" value="PDZ_sf"/>
</dbReference>
<dbReference type="KEGG" id="pbap:Pla133_26470"/>
<evidence type="ECO:0000256" key="9">
    <source>
        <dbReference type="ARBA" id="ARBA00023049"/>
    </source>
</evidence>
<dbReference type="Pfam" id="PF17820">
    <property type="entry name" value="PDZ_6"/>
    <property type="match status" value="2"/>
</dbReference>
<feature type="domain" description="PDZ" evidence="12">
    <location>
        <begin position="274"/>
        <end position="355"/>
    </location>
</feature>
<keyword evidence="9" id="KW-0482">Metalloprotease</keyword>
<dbReference type="Gene3D" id="2.30.42.10">
    <property type="match status" value="3"/>
</dbReference>
<comment type="subcellular location">
    <subcellularLocation>
        <location evidence="2">Membrane</location>
        <topology evidence="2">Multi-pass membrane protein</topology>
    </subcellularLocation>
</comment>
<dbReference type="InterPro" id="IPR004387">
    <property type="entry name" value="Pept_M50_Zn"/>
</dbReference>
<dbReference type="PANTHER" id="PTHR42837:SF2">
    <property type="entry name" value="MEMBRANE METALLOPROTEASE ARASP2, CHLOROPLASTIC-RELATED"/>
    <property type="match status" value="1"/>
</dbReference>
<organism evidence="13 14">
    <name type="scientific">Engelhardtia mirabilis</name>
    <dbReference type="NCBI Taxonomy" id="2528011"/>
    <lineage>
        <taxon>Bacteria</taxon>
        <taxon>Pseudomonadati</taxon>
        <taxon>Planctomycetota</taxon>
        <taxon>Planctomycetia</taxon>
        <taxon>Planctomycetia incertae sedis</taxon>
        <taxon>Engelhardtia</taxon>
    </lineage>
</organism>
<evidence type="ECO:0000256" key="7">
    <source>
        <dbReference type="ARBA" id="ARBA00022833"/>
    </source>
</evidence>
<protein>
    <submittedName>
        <fullName evidence="13">Regulator of sigma-E protease RseP</fullName>
        <ecNumber evidence="13">3.4.24.-</ecNumber>
    </submittedName>
</protein>
<evidence type="ECO:0000259" key="12">
    <source>
        <dbReference type="SMART" id="SM00228"/>
    </source>
</evidence>
<accession>A0A518BKQ8</accession>
<reference evidence="13 14" key="1">
    <citation type="submission" date="2019-02" db="EMBL/GenBank/DDBJ databases">
        <title>Deep-cultivation of Planctomycetes and their phenomic and genomic characterization uncovers novel biology.</title>
        <authorList>
            <person name="Wiegand S."/>
            <person name="Jogler M."/>
            <person name="Boedeker C."/>
            <person name="Pinto D."/>
            <person name="Vollmers J."/>
            <person name="Rivas-Marin E."/>
            <person name="Kohn T."/>
            <person name="Peeters S.H."/>
            <person name="Heuer A."/>
            <person name="Rast P."/>
            <person name="Oberbeckmann S."/>
            <person name="Bunk B."/>
            <person name="Jeske O."/>
            <person name="Meyerdierks A."/>
            <person name="Storesund J.E."/>
            <person name="Kallscheuer N."/>
            <person name="Luecker S."/>
            <person name="Lage O.M."/>
            <person name="Pohl T."/>
            <person name="Merkel B.J."/>
            <person name="Hornburger P."/>
            <person name="Mueller R.-W."/>
            <person name="Bruemmer F."/>
            <person name="Labrenz M."/>
            <person name="Spormann A.M."/>
            <person name="Op den Camp H."/>
            <person name="Overmann J."/>
            <person name="Amann R."/>
            <person name="Jetten M.S.M."/>
            <person name="Mascher T."/>
            <person name="Medema M.H."/>
            <person name="Devos D.P."/>
            <person name="Kaster A.-K."/>
            <person name="Ovreas L."/>
            <person name="Rohde M."/>
            <person name="Galperin M.Y."/>
            <person name="Jogler C."/>
        </authorList>
    </citation>
    <scope>NUCLEOTIDE SEQUENCE [LARGE SCALE GENOMIC DNA]</scope>
    <source>
        <strain evidence="13 14">Pla133</strain>
    </source>
</reference>
<name>A0A518BKQ8_9BACT</name>
<dbReference type="InterPro" id="IPR001478">
    <property type="entry name" value="PDZ"/>
</dbReference>
<gene>
    <name evidence="13" type="primary">rseP</name>
    <name evidence="13" type="ORF">Pla133_26470</name>
</gene>
<evidence type="ECO:0000256" key="10">
    <source>
        <dbReference type="ARBA" id="ARBA00023136"/>
    </source>
</evidence>
<comment type="cofactor">
    <cofactor evidence="1">
        <name>Zn(2+)</name>
        <dbReference type="ChEBI" id="CHEBI:29105"/>
    </cofactor>
</comment>
<evidence type="ECO:0000256" key="4">
    <source>
        <dbReference type="ARBA" id="ARBA00022670"/>
    </source>
</evidence>
<feature type="transmembrane region" description="Helical" evidence="11">
    <location>
        <begin position="96"/>
        <end position="119"/>
    </location>
</feature>
<dbReference type="PANTHER" id="PTHR42837">
    <property type="entry name" value="REGULATOR OF SIGMA-E PROTEASE RSEP"/>
    <property type="match status" value="1"/>
</dbReference>
<dbReference type="InterPro" id="IPR008915">
    <property type="entry name" value="Peptidase_M50"/>
</dbReference>
<dbReference type="AlphaFoldDB" id="A0A518BKQ8"/>
<evidence type="ECO:0000256" key="11">
    <source>
        <dbReference type="SAM" id="Phobius"/>
    </source>
</evidence>
<feature type="domain" description="PDZ" evidence="12">
    <location>
        <begin position="198"/>
        <end position="271"/>
    </location>
</feature>
<keyword evidence="14" id="KW-1185">Reference proteome</keyword>
<evidence type="ECO:0000256" key="1">
    <source>
        <dbReference type="ARBA" id="ARBA00001947"/>
    </source>
</evidence>
<dbReference type="GO" id="GO:0004222">
    <property type="term" value="F:metalloendopeptidase activity"/>
    <property type="evidence" value="ECO:0007669"/>
    <property type="project" value="InterPro"/>
</dbReference>
<dbReference type="EC" id="3.4.24.-" evidence="13"/>
<dbReference type="EMBL" id="CP036287">
    <property type="protein sequence ID" value="QDU67559.1"/>
    <property type="molecule type" value="Genomic_DNA"/>
</dbReference>
<keyword evidence="7" id="KW-0862">Zinc</keyword>
<feature type="transmembrane region" description="Helical" evidence="11">
    <location>
        <begin position="546"/>
        <end position="578"/>
    </location>
</feature>
<dbReference type="RefSeq" id="WP_145065838.1">
    <property type="nucleotide sequence ID" value="NZ_CP036287.1"/>
</dbReference>
<evidence type="ECO:0000256" key="6">
    <source>
        <dbReference type="ARBA" id="ARBA00022801"/>
    </source>
</evidence>
<evidence type="ECO:0000256" key="5">
    <source>
        <dbReference type="ARBA" id="ARBA00022692"/>
    </source>
</evidence>
<evidence type="ECO:0000256" key="8">
    <source>
        <dbReference type="ARBA" id="ARBA00022989"/>
    </source>
</evidence>
<evidence type="ECO:0000313" key="14">
    <source>
        <dbReference type="Proteomes" id="UP000316921"/>
    </source>
</evidence>
<keyword evidence="10 11" id="KW-0472">Membrane</keyword>
<keyword evidence="4 13" id="KW-0645">Protease</keyword>
<dbReference type="SUPFAM" id="SSF50156">
    <property type="entry name" value="PDZ domain-like"/>
    <property type="match status" value="3"/>
</dbReference>
<dbReference type="Proteomes" id="UP000316921">
    <property type="component" value="Chromosome"/>
</dbReference>
<keyword evidence="5 11" id="KW-0812">Transmembrane</keyword>
<proteinExistence type="inferred from homology"/>
<feature type="transmembrane region" description="Helical" evidence="11">
    <location>
        <begin position="590"/>
        <end position="611"/>
    </location>
</feature>
<dbReference type="Pfam" id="PF02163">
    <property type="entry name" value="Peptidase_M50"/>
    <property type="match status" value="1"/>
</dbReference>
<feature type="domain" description="PDZ" evidence="12">
    <location>
        <begin position="105"/>
        <end position="183"/>
    </location>
</feature>
<keyword evidence="6 13" id="KW-0378">Hydrolase</keyword>
<dbReference type="GO" id="GO:0016020">
    <property type="term" value="C:membrane"/>
    <property type="evidence" value="ECO:0007669"/>
    <property type="project" value="UniProtKB-SubCell"/>
</dbReference>
<feature type="domain" description="PDZ" evidence="12">
    <location>
        <begin position="368"/>
        <end position="443"/>
    </location>
</feature>
<dbReference type="InterPro" id="IPR041489">
    <property type="entry name" value="PDZ_6"/>
</dbReference>
<evidence type="ECO:0000256" key="3">
    <source>
        <dbReference type="ARBA" id="ARBA00007931"/>
    </source>
</evidence>
<comment type="similarity">
    <text evidence="3">Belongs to the peptidase M50B family.</text>
</comment>
<dbReference type="GO" id="GO:0006508">
    <property type="term" value="P:proteolysis"/>
    <property type="evidence" value="ECO:0007669"/>
    <property type="project" value="UniProtKB-KW"/>
</dbReference>